<accession>A0ABY4D6A4</accession>
<evidence type="ECO:0000313" key="2">
    <source>
        <dbReference type="EMBL" id="UOM49619.1"/>
    </source>
</evidence>
<protein>
    <recommendedName>
        <fullName evidence="1">Oxidoreductase DRL-like catalytic domain-containing protein</fullName>
    </recommendedName>
</protein>
<dbReference type="Proteomes" id="UP000829708">
    <property type="component" value="Chromosome"/>
</dbReference>
<gene>
    <name evidence="2" type="ORF">MUG09_08630</name>
</gene>
<evidence type="ECO:0000313" key="3">
    <source>
        <dbReference type="Proteomes" id="UP000829708"/>
    </source>
</evidence>
<dbReference type="PROSITE" id="PS51257">
    <property type="entry name" value="PROKAR_LIPOPROTEIN"/>
    <property type="match status" value="1"/>
</dbReference>
<dbReference type="SUPFAM" id="SSF51735">
    <property type="entry name" value="NAD(P)-binding Rossmann-fold domains"/>
    <property type="match status" value="1"/>
</dbReference>
<name>A0ABY4D6A4_9SPIR</name>
<dbReference type="PANTHER" id="PTHR37850:SF2">
    <property type="entry name" value="SAF DOMAIN PROTEIN"/>
    <property type="match status" value="1"/>
</dbReference>
<dbReference type="RefSeq" id="WP_244771013.1">
    <property type="nucleotide sequence ID" value="NZ_CP094929.1"/>
</dbReference>
<dbReference type="InterPro" id="IPR036291">
    <property type="entry name" value="NAD(P)-bd_dom_sf"/>
</dbReference>
<dbReference type="CDD" id="cd11616">
    <property type="entry name" value="SAF_DH_OX_like"/>
    <property type="match status" value="1"/>
</dbReference>
<dbReference type="Gene3D" id="3.40.50.720">
    <property type="entry name" value="NAD(P)-binding Rossmann-like Domain"/>
    <property type="match status" value="1"/>
</dbReference>
<proteinExistence type="predicted"/>
<organism evidence="2 3">
    <name type="scientific">Sphaerochaeta associata</name>
    <dbReference type="NCBI Taxonomy" id="1129264"/>
    <lineage>
        <taxon>Bacteria</taxon>
        <taxon>Pseudomonadati</taxon>
        <taxon>Spirochaetota</taxon>
        <taxon>Spirochaetia</taxon>
        <taxon>Spirochaetales</taxon>
        <taxon>Sphaerochaetaceae</taxon>
        <taxon>Sphaerochaeta</taxon>
    </lineage>
</organism>
<sequence>MELVRKLRAREEAGNPISVGIVGCGQMGSGLAHAIHNVHGMRISSIADIDTKRAVETLVSLGCDRSDIVETNTKGVAEDALRRQKRVVTQDALLMPRLDGLEANVEATGVTDIGAQVAYQSIMHQKPIIMLNVETDITVGWYLNTLARTHHSLYTVASGDEPGVCKMLYEQALLMGFEVVMLGKGKNNKINFHATADMVREEALSKGMNPKMLAAFQDGTKTMVEMAAVSNATGLIPDIPGMHGPKVEIDQLTSVFIPKKDGGIFEQAGRVDFSTGAIAPGVFAIVYTEDKRMQKEMKFITRADGPYYLHFRPYHLCDLETPQSIAEAVLLNEVTVTAEAMHSEVVCKAKRTIKAGEVLGDIGGNDWYGQLMTYEMARAVRAVPIGIGSKAVAKRTIEEGSIITEDDVALNDSTFIYRLRRMQDALYKGGKS</sequence>
<reference evidence="3" key="1">
    <citation type="journal article" date="2024" name="J Bioinform Genom">
        <title>Complete genome sequence of the type strain bacterium Sphaerochaeta associata GLS2t (VKM B-2742)t.</title>
        <authorList>
            <person name="Troshina O.Y."/>
            <person name="Tepeeva A.N."/>
            <person name="Arzamasceva V.O."/>
            <person name="Whitman W.B."/>
            <person name="Varghese N."/>
            <person name="Shapiro N."/>
            <person name="Woyke T."/>
            <person name="Kripides N.C."/>
            <person name="Vasilenko O.V."/>
        </authorList>
    </citation>
    <scope>NUCLEOTIDE SEQUENCE [LARGE SCALE GENOMIC DNA]</scope>
    <source>
        <strain evidence="3">GLS2T</strain>
    </source>
</reference>
<dbReference type="PANTHER" id="PTHR37850">
    <property type="entry name" value="STRU PROTEIN"/>
    <property type="match status" value="1"/>
</dbReference>
<dbReference type="Pfam" id="PF21135">
    <property type="entry name" value="DRL_cat"/>
    <property type="match status" value="1"/>
</dbReference>
<dbReference type="InterPro" id="IPR048423">
    <property type="entry name" value="DRL_cat"/>
</dbReference>
<keyword evidence="3" id="KW-1185">Reference proteome</keyword>
<evidence type="ECO:0000259" key="1">
    <source>
        <dbReference type="Pfam" id="PF21135"/>
    </source>
</evidence>
<feature type="domain" description="Oxidoreductase DRL-like catalytic" evidence="1">
    <location>
        <begin position="159"/>
        <end position="321"/>
    </location>
</feature>
<dbReference type="EMBL" id="CP094929">
    <property type="protein sequence ID" value="UOM49619.1"/>
    <property type="molecule type" value="Genomic_DNA"/>
</dbReference>